<dbReference type="Gene3D" id="3.40.250.10">
    <property type="entry name" value="Rhodanese-like domain"/>
    <property type="match status" value="1"/>
</dbReference>
<feature type="compositionally biased region" description="Basic and acidic residues" evidence="2">
    <location>
        <begin position="20"/>
        <end position="39"/>
    </location>
</feature>
<dbReference type="EMBL" id="OU594945">
    <property type="protein sequence ID" value="CAG9289610.1"/>
    <property type="molecule type" value="Genomic_DNA"/>
</dbReference>
<dbReference type="Pfam" id="PF00581">
    <property type="entry name" value="Rhodanese"/>
    <property type="match status" value="1"/>
</dbReference>
<dbReference type="InterPro" id="IPR001763">
    <property type="entry name" value="Rhodanese-like_dom"/>
</dbReference>
<dbReference type="Pfam" id="PF17773">
    <property type="entry name" value="UPF0176_N"/>
    <property type="match status" value="1"/>
</dbReference>
<evidence type="ECO:0008006" key="6">
    <source>
        <dbReference type="Google" id="ProtNLM"/>
    </source>
</evidence>
<feature type="domain" description="Rhodanese" evidence="4">
    <location>
        <begin position="244"/>
        <end position="361"/>
    </location>
</feature>
<name>A0A8J9SG17_PHATR</name>
<dbReference type="SUPFAM" id="SSF54928">
    <property type="entry name" value="RNA-binding domain, RBD"/>
    <property type="match status" value="1"/>
</dbReference>
<evidence type="ECO:0000256" key="2">
    <source>
        <dbReference type="SAM" id="MobiDB-lite"/>
    </source>
</evidence>
<dbReference type="InterPro" id="IPR022111">
    <property type="entry name" value="Rhodanese_C"/>
</dbReference>
<dbReference type="SUPFAM" id="SSF52821">
    <property type="entry name" value="Rhodanese/Cell cycle control phosphatase"/>
    <property type="match status" value="1"/>
</dbReference>
<sequence>MGKSKSPAPSSSEDTTPIQETKEIAIMEDEAKKRKEEKKEKKRRKREKKEKKKRSRTSSETSITSDPSTDKMQQPAGKKRRHSSTCEERPMVESSAQEFVAKEQTSQESQFHKVTLLLFYQYVEPPWSNEVYKYALSHVEQLGKQANISGRMRIAREGLNCTLTGSRDGILTFCRSLRRWKPECFEPTEFKLTHDLPDAQRFSNLKMIPVTELVHYGLDGAKAPPIQQYHGTHLEPEDYHTKLAEDDTVVIDVRNHYEATIGHFQPPSDPSKPNGPQWIDPKMRKSTEFPVWLDDPKTKETLKGKQVLMYCTGGIRCERASALLKYKMDTDPTVKDLNIKGVYQLQGGIDKYFKAFPDGGYWQGKNYVFDKRFAHAPPVVEERKSFTQPMGKCEACLKPWDKYGGKRRCPACGVPSLICRHCMQADKDKIRKLDRFVRCDLCVEQKVFSKKEMRAKEQQQIDEYEARVGAKGLLLANRDTETKAPTNSGGTTRLFLKNMCRKSMTDDVLSEFLPGITHILWRMDRKTNQFFGQGWAEMESPEAAARAVAKSGQKVLGRPIHINYQPPDGKDAWPPPNSAVAR</sequence>
<dbReference type="PROSITE" id="PS50102">
    <property type="entry name" value="RRM"/>
    <property type="match status" value="1"/>
</dbReference>
<dbReference type="PROSITE" id="PS50206">
    <property type="entry name" value="RHODANESE_3"/>
    <property type="match status" value="1"/>
</dbReference>
<feature type="compositionally biased region" description="Polar residues" evidence="2">
    <location>
        <begin position="58"/>
        <end position="72"/>
    </location>
</feature>
<dbReference type="SMART" id="SM00360">
    <property type="entry name" value="RRM"/>
    <property type="match status" value="1"/>
</dbReference>
<dbReference type="InterPro" id="IPR040503">
    <property type="entry name" value="TRHO_N"/>
</dbReference>
<protein>
    <recommendedName>
        <fullName evidence="6">Rhodanese domain-containing protein</fullName>
    </recommendedName>
</protein>
<dbReference type="Pfam" id="PF12368">
    <property type="entry name" value="Rhodanese_C"/>
    <property type="match status" value="1"/>
</dbReference>
<evidence type="ECO:0000259" key="4">
    <source>
        <dbReference type="PROSITE" id="PS50206"/>
    </source>
</evidence>
<feature type="region of interest" description="Disordered" evidence="2">
    <location>
        <begin position="559"/>
        <end position="582"/>
    </location>
</feature>
<dbReference type="Gene3D" id="3.30.70.330">
    <property type="match status" value="1"/>
</dbReference>
<dbReference type="InterPro" id="IPR020936">
    <property type="entry name" value="TrhO"/>
</dbReference>
<feature type="compositionally biased region" description="Basic residues" evidence="2">
    <location>
        <begin position="40"/>
        <end position="56"/>
    </location>
</feature>
<dbReference type="SMART" id="SM00450">
    <property type="entry name" value="RHOD"/>
    <property type="match status" value="1"/>
</dbReference>
<evidence type="ECO:0000259" key="3">
    <source>
        <dbReference type="PROSITE" id="PS50102"/>
    </source>
</evidence>
<feature type="region of interest" description="Disordered" evidence="2">
    <location>
        <begin position="1"/>
        <end position="101"/>
    </location>
</feature>
<dbReference type="AlphaFoldDB" id="A0A8J9SG17"/>
<dbReference type="Gene3D" id="3.30.70.100">
    <property type="match status" value="1"/>
</dbReference>
<dbReference type="PANTHER" id="PTHR43268">
    <property type="entry name" value="THIOSULFATE SULFURTRANSFERASE/RHODANESE-LIKE DOMAIN-CONTAINING PROTEIN 2"/>
    <property type="match status" value="1"/>
</dbReference>
<accession>A0A8J9SG17</accession>
<dbReference type="Proteomes" id="UP000836788">
    <property type="component" value="Chromosome 4"/>
</dbReference>
<dbReference type="InterPro" id="IPR035979">
    <property type="entry name" value="RBD_domain_sf"/>
</dbReference>
<gene>
    <name evidence="5" type="ORF">PTTT1_LOCUS42184</name>
</gene>
<organism evidence="5">
    <name type="scientific">Phaeodactylum tricornutum</name>
    <name type="common">Diatom</name>
    <dbReference type="NCBI Taxonomy" id="2850"/>
    <lineage>
        <taxon>Eukaryota</taxon>
        <taxon>Sar</taxon>
        <taxon>Stramenopiles</taxon>
        <taxon>Ochrophyta</taxon>
        <taxon>Bacillariophyta</taxon>
        <taxon>Bacillariophyceae</taxon>
        <taxon>Bacillariophycidae</taxon>
        <taxon>Naviculales</taxon>
        <taxon>Phaeodactylaceae</taxon>
        <taxon>Phaeodactylum</taxon>
    </lineage>
</organism>
<reference evidence="5" key="1">
    <citation type="submission" date="2022-02" db="EMBL/GenBank/DDBJ databases">
        <authorList>
            <person name="Giguere J D."/>
        </authorList>
    </citation>
    <scope>NUCLEOTIDE SEQUENCE</scope>
    <source>
        <strain evidence="5">CCAP 1055/1</strain>
    </source>
</reference>
<evidence type="ECO:0000313" key="5">
    <source>
        <dbReference type="EMBL" id="CAG9289610.1"/>
    </source>
</evidence>
<dbReference type="InterPro" id="IPR036873">
    <property type="entry name" value="Rhodanese-like_dom_sf"/>
</dbReference>
<dbReference type="PANTHER" id="PTHR43268:SF7">
    <property type="entry name" value="RHODANESE DOMAIN-CONTAINING PROTEIN"/>
    <property type="match status" value="1"/>
</dbReference>
<evidence type="ECO:0000256" key="1">
    <source>
        <dbReference type="PROSITE-ProRule" id="PRU00176"/>
    </source>
</evidence>
<feature type="compositionally biased region" description="Polar residues" evidence="2">
    <location>
        <begin position="7"/>
        <end position="19"/>
    </location>
</feature>
<feature type="compositionally biased region" description="Pro residues" evidence="2">
    <location>
        <begin position="573"/>
        <end position="582"/>
    </location>
</feature>
<keyword evidence="1" id="KW-0694">RNA-binding</keyword>
<proteinExistence type="predicted"/>
<dbReference type="InterPro" id="IPR000504">
    <property type="entry name" value="RRM_dom"/>
</dbReference>
<dbReference type="InterPro" id="IPR012677">
    <property type="entry name" value="Nucleotide-bd_a/b_plait_sf"/>
</dbReference>
<feature type="domain" description="RRM" evidence="3">
    <location>
        <begin position="492"/>
        <end position="567"/>
    </location>
</feature>
<dbReference type="GO" id="GO:0003723">
    <property type="term" value="F:RNA binding"/>
    <property type="evidence" value="ECO:0007669"/>
    <property type="project" value="UniProtKB-UniRule"/>
</dbReference>